<keyword evidence="3" id="KW-0963">Cytoplasm</keyword>
<feature type="domain" description="TPX2 C-terminal" evidence="6">
    <location>
        <begin position="37"/>
        <end position="95"/>
    </location>
</feature>
<accession>A0ABD1XXF9</accession>
<comment type="subcellular location">
    <subcellularLocation>
        <location evidence="1">Cytoplasm</location>
        <location evidence="1">Cytoskeleton</location>
    </subcellularLocation>
</comment>
<dbReference type="InterPro" id="IPR027329">
    <property type="entry name" value="TPX2_C"/>
</dbReference>
<evidence type="ECO:0000313" key="7">
    <source>
        <dbReference type="EMBL" id="KAL2613572.1"/>
    </source>
</evidence>
<keyword evidence="5" id="KW-0206">Cytoskeleton</keyword>
<dbReference type="AlphaFoldDB" id="A0ABD1XXF9"/>
<evidence type="ECO:0000256" key="3">
    <source>
        <dbReference type="ARBA" id="ARBA00022490"/>
    </source>
</evidence>
<dbReference type="GO" id="GO:0005874">
    <property type="term" value="C:microtubule"/>
    <property type="evidence" value="ECO:0007669"/>
    <property type="project" value="UniProtKB-KW"/>
</dbReference>
<keyword evidence="8" id="KW-1185">Reference proteome</keyword>
<comment type="caution">
    <text evidence="7">The sequence shown here is derived from an EMBL/GenBank/DDBJ whole genome shotgun (WGS) entry which is preliminary data.</text>
</comment>
<evidence type="ECO:0000313" key="8">
    <source>
        <dbReference type="Proteomes" id="UP001605036"/>
    </source>
</evidence>
<proteinExistence type="inferred from homology"/>
<comment type="similarity">
    <text evidence="2">Belongs to the TPX2 family.</text>
</comment>
<reference evidence="7 8" key="1">
    <citation type="submission" date="2024-09" db="EMBL/GenBank/DDBJ databases">
        <title>Chromosome-scale assembly of Riccia fluitans.</title>
        <authorList>
            <person name="Paukszto L."/>
            <person name="Sawicki J."/>
            <person name="Karawczyk K."/>
            <person name="Piernik-Szablinska J."/>
            <person name="Szczecinska M."/>
            <person name="Mazdziarz M."/>
        </authorList>
    </citation>
    <scope>NUCLEOTIDE SEQUENCE [LARGE SCALE GENOMIC DNA]</scope>
    <source>
        <strain evidence="7">Rf_01</strain>
        <tissue evidence="7">Aerial parts of the thallus</tissue>
    </source>
</reference>
<evidence type="ECO:0000259" key="6">
    <source>
        <dbReference type="Pfam" id="PF06886"/>
    </source>
</evidence>
<organism evidence="7 8">
    <name type="scientific">Riccia fluitans</name>
    <dbReference type="NCBI Taxonomy" id="41844"/>
    <lineage>
        <taxon>Eukaryota</taxon>
        <taxon>Viridiplantae</taxon>
        <taxon>Streptophyta</taxon>
        <taxon>Embryophyta</taxon>
        <taxon>Marchantiophyta</taxon>
        <taxon>Marchantiopsida</taxon>
        <taxon>Marchantiidae</taxon>
        <taxon>Marchantiales</taxon>
        <taxon>Ricciaceae</taxon>
        <taxon>Riccia</taxon>
    </lineage>
</organism>
<sequence length="118" mass="13657">MAAKMVPISLARNECSAQRYCIFFLVRCDASSEACHHVSEKSLRADEEKQEKEKRMQLEAEEEIKKMRKQMIPHARRMPFFDLPFKPHLSTKSLTVPSSTKFQTLKSKKTIAPSTIQE</sequence>
<keyword evidence="4" id="KW-0493">Microtubule</keyword>
<evidence type="ECO:0000256" key="1">
    <source>
        <dbReference type="ARBA" id="ARBA00004245"/>
    </source>
</evidence>
<evidence type="ECO:0000256" key="4">
    <source>
        <dbReference type="ARBA" id="ARBA00022701"/>
    </source>
</evidence>
<protein>
    <recommendedName>
        <fullName evidence="6">TPX2 C-terminal domain-containing protein</fullName>
    </recommendedName>
</protein>
<evidence type="ECO:0000256" key="5">
    <source>
        <dbReference type="ARBA" id="ARBA00023212"/>
    </source>
</evidence>
<dbReference type="Pfam" id="PF06886">
    <property type="entry name" value="TPX2"/>
    <property type="match status" value="1"/>
</dbReference>
<name>A0ABD1XXF9_9MARC</name>
<dbReference type="Proteomes" id="UP001605036">
    <property type="component" value="Unassembled WGS sequence"/>
</dbReference>
<evidence type="ECO:0000256" key="2">
    <source>
        <dbReference type="ARBA" id="ARBA00005885"/>
    </source>
</evidence>
<gene>
    <name evidence="7" type="ORF">R1flu_025264</name>
</gene>
<dbReference type="EMBL" id="JBHFFA010000007">
    <property type="protein sequence ID" value="KAL2613572.1"/>
    <property type="molecule type" value="Genomic_DNA"/>
</dbReference>